<dbReference type="InterPro" id="IPR011009">
    <property type="entry name" value="Kinase-like_dom_sf"/>
</dbReference>
<dbReference type="SUPFAM" id="SSF56112">
    <property type="entry name" value="Protein kinase-like (PK-like)"/>
    <property type="match status" value="1"/>
</dbReference>
<feature type="non-terminal residue" evidence="2">
    <location>
        <position position="146"/>
    </location>
</feature>
<protein>
    <recommendedName>
        <fullName evidence="4">Protein kinase domain-containing protein</fullName>
    </recommendedName>
</protein>
<sequence>MASENAMRGYSTDMADVHSFGNIALEIVSRKSNANHRPKEEFVYHLDWVPQILLRLYTLPMIGCLQQLVEQESGSKYSSKEAILMLDMALLCTNASPTLRPTISQAADIDVQDILLDPGFSRINSKLRATRSHFWHDLSQKCRMST</sequence>
<keyword evidence="3" id="KW-1185">Reference proteome</keyword>
<evidence type="ECO:0000256" key="1">
    <source>
        <dbReference type="ARBA" id="ARBA00004479"/>
    </source>
</evidence>
<organism evidence="2 3">
    <name type="scientific">Dillenia turbinata</name>
    <dbReference type="NCBI Taxonomy" id="194707"/>
    <lineage>
        <taxon>Eukaryota</taxon>
        <taxon>Viridiplantae</taxon>
        <taxon>Streptophyta</taxon>
        <taxon>Embryophyta</taxon>
        <taxon>Tracheophyta</taxon>
        <taxon>Spermatophyta</taxon>
        <taxon>Magnoliopsida</taxon>
        <taxon>eudicotyledons</taxon>
        <taxon>Gunneridae</taxon>
        <taxon>Pentapetalae</taxon>
        <taxon>Dilleniales</taxon>
        <taxon>Dilleniaceae</taxon>
        <taxon>Dillenia</taxon>
    </lineage>
</organism>
<proteinExistence type="predicted"/>
<evidence type="ECO:0000313" key="3">
    <source>
        <dbReference type="Proteomes" id="UP001370490"/>
    </source>
</evidence>
<dbReference type="EMBL" id="JBAMMX010000021">
    <property type="protein sequence ID" value="KAK6919676.1"/>
    <property type="molecule type" value="Genomic_DNA"/>
</dbReference>
<comment type="caution">
    <text evidence="2">The sequence shown here is derived from an EMBL/GenBank/DDBJ whole genome shotgun (WGS) entry which is preliminary data.</text>
</comment>
<dbReference type="PANTHER" id="PTHR48006:SF68">
    <property type="entry name" value="PROTEIN KINASE DOMAIN-CONTAINING PROTEIN"/>
    <property type="match status" value="1"/>
</dbReference>
<reference evidence="2 3" key="1">
    <citation type="submission" date="2023-12" db="EMBL/GenBank/DDBJ databases">
        <title>A high-quality genome assembly for Dillenia turbinata (Dilleniales).</title>
        <authorList>
            <person name="Chanderbali A."/>
        </authorList>
    </citation>
    <scope>NUCLEOTIDE SEQUENCE [LARGE SCALE GENOMIC DNA]</scope>
    <source>
        <strain evidence="2">LSX21</strain>
        <tissue evidence="2">Leaf</tissue>
    </source>
</reference>
<accession>A0AAN8UXW8</accession>
<dbReference type="Proteomes" id="UP001370490">
    <property type="component" value="Unassembled WGS sequence"/>
</dbReference>
<dbReference type="PANTHER" id="PTHR48006">
    <property type="entry name" value="LEUCINE-RICH REPEAT-CONTAINING PROTEIN DDB_G0281931-RELATED"/>
    <property type="match status" value="1"/>
</dbReference>
<gene>
    <name evidence="2" type="ORF">RJ641_015580</name>
</gene>
<comment type="subcellular location">
    <subcellularLocation>
        <location evidence="1">Membrane</location>
        <topology evidence="1">Single-pass type I membrane protein</topology>
    </subcellularLocation>
</comment>
<dbReference type="InterPro" id="IPR051824">
    <property type="entry name" value="LRR_Rcpt-Like_S/T_Kinase"/>
</dbReference>
<evidence type="ECO:0008006" key="4">
    <source>
        <dbReference type="Google" id="ProtNLM"/>
    </source>
</evidence>
<dbReference type="AlphaFoldDB" id="A0AAN8UXW8"/>
<name>A0AAN8UXW8_9MAGN</name>
<dbReference type="GO" id="GO:0016020">
    <property type="term" value="C:membrane"/>
    <property type="evidence" value="ECO:0007669"/>
    <property type="project" value="UniProtKB-SubCell"/>
</dbReference>
<dbReference type="Gene3D" id="1.10.510.10">
    <property type="entry name" value="Transferase(Phosphotransferase) domain 1"/>
    <property type="match status" value="1"/>
</dbReference>
<evidence type="ECO:0000313" key="2">
    <source>
        <dbReference type="EMBL" id="KAK6919676.1"/>
    </source>
</evidence>